<dbReference type="PROSITE" id="PS50157">
    <property type="entry name" value="ZINC_FINGER_C2H2_2"/>
    <property type="match status" value="1"/>
</dbReference>
<dbReference type="Gene3D" id="3.30.160.60">
    <property type="entry name" value="Classic Zinc Finger"/>
    <property type="match status" value="1"/>
</dbReference>
<keyword evidence="12" id="KW-1185">Reference proteome</keyword>
<organism evidence="11 12">
    <name type="scientific">Brachionus calyciflorus</name>
    <dbReference type="NCBI Taxonomy" id="104777"/>
    <lineage>
        <taxon>Eukaryota</taxon>
        <taxon>Metazoa</taxon>
        <taxon>Spiralia</taxon>
        <taxon>Gnathifera</taxon>
        <taxon>Rotifera</taxon>
        <taxon>Eurotatoria</taxon>
        <taxon>Monogononta</taxon>
        <taxon>Pseudotrocha</taxon>
        <taxon>Ploima</taxon>
        <taxon>Brachionidae</taxon>
        <taxon>Brachionus</taxon>
    </lineage>
</organism>
<dbReference type="GO" id="GO:0003677">
    <property type="term" value="F:DNA binding"/>
    <property type="evidence" value="ECO:0007669"/>
    <property type="project" value="UniProtKB-UniRule"/>
</dbReference>
<evidence type="ECO:0000313" key="12">
    <source>
        <dbReference type="Proteomes" id="UP000663879"/>
    </source>
</evidence>
<dbReference type="SMART" id="SM00980">
    <property type="entry name" value="THAP"/>
    <property type="match status" value="1"/>
</dbReference>
<feature type="compositionally biased region" description="Low complexity" evidence="8">
    <location>
        <begin position="496"/>
        <end position="514"/>
    </location>
</feature>
<feature type="compositionally biased region" description="Basic and acidic residues" evidence="8">
    <location>
        <begin position="776"/>
        <end position="806"/>
    </location>
</feature>
<dbReference type="EMBL" id="CAJNOC010000025">
    <property type="protein sequence ID" value="CAF0707489.1"/>
    <property type="molecule type" value="Genomic_DNA"/>
</dbReference>
<dbReference type="InterPro" id="IPR006612">
    <property type="entry name" value="THAP_Znf"/>
</dbReference>
<sequence length="1161" mass="133657">MYSLNSNHQNLLINQPIYEIETTKQTHNPYCIVIGCKNGEYRSSSTNSVKFYPLPSLATSNSIARQWYINTLREDLLENILQTKQSNQHFVCIEHFDEESFLQAKDPCNPSSLIMILKDDAVPSLFEIEVFQKMIAHQEQFTLNQQKISIQTKPFTTNAPITSNQINRPKNKLLQNLILNAEAQQNLSNQQQQQSASNIQKRTRIDPDTRAALIQRVPKAVKRTAVFNLPKQVIPDVNPNSPKLQKAIKHTFPRQQQIQQQTQSQNQFNTENNKNQKIQKAVKHPSSAIVNSILKDILPPPIMQSTKRPNNNNNNNSMIAQNRAVKHTTPIVTSTTSIVANKQPLSQVNQNSQSNNQPITTTSGNKITITTTYVYKRVLQPPEIDLNLECEEEELVYVKAPPKEIPKIEEPKILVKTEKKEIKEAKNEGELKEKESEKPKVQNKKDVKAPTGSHTVKIISKEDKEIKDQDQKLNTKPKQTAKSTNNQPAKPVNNQSIENKNESVNNNNNKNNVNNNYINELGKYYSRRLGAIKASMEDIKNSNNKKTKNTYLPLDLRPGNYPAKCNICDLILENNIELTSHICSHLESNDLSTEQNTYISPFDAVTTTCGVCDTQFENPYLLIKHLDSSHMKQLAEYKCRICEKQHDKLSELIDHLNKNHSEQEMPYRCDACGFRTSFYADAIYHIKKEHTNTLRHFCPYCLKSLVLPFNKKLGHVQCNIFYSHLITHFNKHENDEMIPSKCKHCTKCILHIRHMKEHLIFDHNSIVTAASAAESLEERTSDEEKKEDYEDKIELDLTSNEKDLKRRSVNNNNNKVTKNESESKTTNPQMSLRKRKRSFNEQKSDSENENSESDSVKIDPIEKDKNETTEQVKLDESLKEKIKNENSLAKIRTKRRTSEYSNLIKKAQSIKSAKNEFTDQVVKIEQVLKQEPVETPMTPEPEVVYKKKQKALKQTNIRPHMQRRRFRSSNYALEKDRSPSCSPNSASSQKVSTLIFGNVKFNCIKNEFKCVECGEKDLKSHYRTDYECHQCKYNTGCSKSFEFHLHGHLVRKRVALWNKSQQIELQEYKCPCGFTLNSEKDNKSKSNTGNKVAEHLLNCEYKYCYYNSALENDVEENCSQSETIQNNLGNLDEKQLVSSRERFNNSDEIILDDSNDEIAEI</sequence>
<proteinExistence type="predicted"/>
<dbReference type="InterPro" id="IPR013087">
    <property type="entry name" value="Znf_C2H2_type"/>
</dbReference>
<feature type="region of interest" description="Disordered" evidence="8">
    <location>
        <begin position="426"/>
        <end position="514"/>
    </location>
</feature>
<dbReference type="PROSITE" id="PS00028">
    <property type="entry name" value="ZINC_FINGER_C2H2_1"/>
    <property type="match status" value="1"/>
</dbReference>
<feature type="compositionally biased region" description="Polar residues" evidence="8">
    <location>
        <begin position="474"/>
        <end position="495"/>
    </location>
</feature>
<name>A0A813M1P2_9BILA</name>
<dbReference type="GO" id="GO:0045944">
    <property type="term" value="P:positive regulation of transcription by RNA polymerase II"/>
    <property type="evidence" value="ECO:0007669"/>
    <property type="project" value="TreeGrafter"/>
</dbReference>
<comment type="caution">
    <text evidence="11">The sequence shown here is derived from an EMBL/GenBank/DDBJ whole genome shotgun (WGS) entry which is preliminary data.</text>
</comment>
<feature type="compositionally biased region" description="Basic and acidic residues" evidence="8">
    <location>
        <begin position="426"/>
        <end position="448"/>
    </location>
</feature>
<dbReference type="SMART" id="SM00355">
    <property type="entry name" value="ZnF_C2H2"/>
    <property type="match status" value="6"/>
</dbReference>
<keyword evidence="1" id="KW-0479">Metal-binding</keyword>
<feature type="domain" description="THAP-type" evidence="10">
    <location>
        <begin position="27"/>
        <end position="126"/>
    </location>
</feature>
<reference evidence="11" key="1">
    <citation type="submission" date="2021-02" db="EMBL/GenBank/DDBJ databases">
        <authorList>
            <person name="Nowell W R."/>
        </authorList>
    </citation>
    <scope>NUCLEOTIDE SEQUENCE</scope>
    <source>
        <strain evidence="11">Ploen Becks lab</strain>
    </source>
</reference>
<evidence type="ECO:0000256" key="4">
    <source>
        <dbReference type="ARBA" id="ARBA00022833"/>
    </source>
</evidence>
<evidence type="ECO:0000313" key="11">
    <source>
        <dbReference type="EMBL" id="CAF0707489.1"/>
    </source>
</evidence>
<dbReference type="GO" id="GO:0005634">
    <property type="term" value="C:nucleus"/>
    <property type="evidence" value="ECO:0007669"/>
    <property type="project" value="TreeGrafter"/>
</dbReference>
<evidence type="ECO:0000256" key="2">
    <source>
        <dbReference type="ARBA" id="ARBA00022737"/>
    </source>
</evidence>
<feature type="compositionally biased region" description="Basic and acidic residues" evidence="8">
    <location>
        <begin position="854"/>
        <end position="872"/>
    </location>
</feature>
<evidence type="ECO:0000256" key="3">
    <source>
        <dbReference type="ARBA" id="ARBA00022771"/>
    </source>
</evidence>
<keyword evidence="3 6" id="KW-0863">Zinc-finger</keyword>
<dbReference type="Pfam" id="PF25429">
    <property type="entry name" value="zf-POGZ"/>
    <property type="match status" value="1"/>
</dbReference>
<keyword evidence="2" id="KW-0677">Repeat</keyword>
<dbReference type="GO" id="GO:0008270">
    <property type="term" value="F:zinc ion binding"/>
    <property type="evidence" value="ECO:0007669"/>
    <property type="project" value="UniProtKB-KW"/>
</dbReference>
<dbReference type="Proteomes" id="UP000663879">
    <property type="component" value="Unassembled WGS sequence"/>
</dbReference>
<feature type="region of interest" description="Disordered" evidence="8">
    <location>
        <begin position="773"/>
        <end position="872"/>
    </location>
</feature>
<feature type="domain" description="C2H2-type" evidence="9">
    <location>
        <begin position="637"/>
        <end position="665"/>
    </location>
</feature>
<dbReference type="AlphaFoldDB" id="A0A813M1P2"/>
<evidence type="ECO:0000256" key="7">
    <source>
        <dbReference type="PROSITE-ProRule" id="PRU00309"/>
    </source>
</evidence>
<dbReference type="PANTHER" id="PTHR24403">
    <property type="entry name" value="ZINC FINGER PROTEIN"/>
    <property type="match status" value="1"/>
</dbReference>
<dbReference type="PROSITE" id="PS50950">
    <property type="entry name" value="ZF_THAP"/>
    <property type="match status" value="1"/>
</dbReference>
<dbReference type="OrthoDB" id="10032537at2759"/>
<dbReference type="SUPFAM" id="SSF57716">
    <property type="entry name" value="Glucocorticoid receptor-like (DNA-binding domain)"/>
    <property type="match status" value="1"/>
</dbReference>
<evidence type="ECO:0000256" key="8">
    <source>
        <dbReference type="SAM" id="MobiDB-lite"/>
    </source>
</evidence>
<protein>
    <submittedName>
        <fullName evidence="11">Uncharacterized protein</fullName>
    </submittedName>
</protein>
<evidence type="ECO:0000256" key="1">
    <source>
        <dbReference type="ARBA" id="ARBA00022723"/>
    </source>
</evidence>
<evidence type="ECO:0000259" key="10">
    <source>
        <dbReference type="PROSITE" id="PS50950"/>
    </source>
</evidence>
<gene>
    <name evidence="11" type="ORF">OXX778_LOCUS494</name>
</gene>
<evidence type="ECO:0000259" key="9">
    <source>
        <dbReference type="PROSITE" id="PS50157"/>
    </source>
</evidence>
<dbReference type="InterPro" id="IPR050688">
    <property type="entry name" value="Zinc_finger/UBP_domain"/>
</dbReference>
<evidence type="ECO:0000256" key="5">
    <source>
        <dbReference type="ARBA" id="ARBA00023125"/>
    </source>
</evidence>
<keyword evidence="5 7" id="KW-0238">DNA-binding</keyword>
<accession>A0A813M1P2</accession>
<keyword evidence="4" id="KW-0862">Zinc</keyword>
<dbReference type="PANTHER" id="PTHR24403:SF67">
    <property type="entry name" value="FI01116P-RELATED"/>
    <property type="match status" value="1"/>
</dbReference>
<feature type="compositionally biased region" description="Basic and acidic residues" evidence="8">
    <location>
        <begin position="459"/>
        <end position="473"/>
    </location>
</feature>
<evidence type="ECO:0000256" key="6">
    <source>
        <dbReference type="PROSITE-ProRule" id="PRU00042"/>
    </source>
</evidence>
<dbReference type="InterPro" id="IPR057618">
    <property type="entry name" value="Znf_POGZ/Z280C-D-like"/>
</dbReference>